<accession>A0A926S0K9</accession>
<dbReference type="PANTHER" id="PTHR11092">
    <property type="entry name" value="SUGAR NUCLEOTIDE EPIMERASE RELATED"/>
    <property type="match status" value="1"/>
</dbReference>
<gene>
    <name evidence="4" type="ORF">IDJ76_08170</name>
</gene>
<dbReference type="AlphaFoldDB" id="A0A926S0K9"/>
<organism evidence="4 5">
    <name type="scientific">Mucilaginibacter glaciei</name>
    <dbReference type="NCBI Taxonomy" id="2772109"/>
    <lineage>
        <taxon>Bacteria</taxon>
        <taxon>Pseudomonadati</taxon>
        <taxon>Bacteroidota</taxon>
        <taxon>Sphingobacteriia</taxon>
        <taxon>Sphingobacteriales</taxon>
        <taxon>Sphingobacteriaceae</taxon>
        <taxon>Mucilaginibacter</taxon>
    </lineage>
</organism>
<proteinExistence type="inferred from homology"/>
<dbReference type="NCBIfam" id="TIGR01777">
    <property type="entry name" value="yfcH"/>
    <property type="match status" value="1"/>
</dbReference>
<dbReference type="Pfam" id="PF01370">
    <property type="entry name" value="Epimerase"/>
    <property type="match status" value="1"/>
</dbReference>
<evidence type="ECO:0000313" key="4">
    <source>
        <dbReference type="EMBL" id="MBD1393070.1"/>
    </source>
</evidence>
<feature type="domain" description="NAD-dependent epimerase/dehydratase" evidence="2">
    <location>
        <begin position="7"/>
        <end position="218"/>
    </location>
</feature>
<sequence>MSTKKNILITGGTGLIGKQLTLALLAKGYRVCHLSRTEGKDPQVKTFLWDVDKGQIDEACLDGVDTIVHLAGAGIADKRWTDERKKLLVDSRTKTIGLIYSLMKKKPNQVKSVVSASATGYYSDRGDELLTEDSMPQHDFLGTCCIEWEKAVDEGQAFGLRILKYRTGVVLTKDGGALPQLALPAKFGVGSPIGTGKQWIPWIHHRDVVDMYLDGIESETMASVYNMVAPHPVTNTHMSHAVAKQLNRPFWAPNVPEFVIKLLLGEMGAVVLGSTRVSSQKIQDAGYSFAYSDIASALKEIYG</sequence>
<reference evidence="4" key="1">
    <citation type="submission" date="2020-09" db="EMBL/GenBank/DDBJ databases">
        <title>Novel species of Mucilaginibacter isolated from a glacier on the Tibetan Plateau.</title>
        <authorList>
            <person name="Liu Q."/>
            <person name="Xin Y.-H."/>
        </authorList>
    </citation>
    <scope>NUCLEOTIDE SEQUENCE</scope>
    <source>
        <strain evidence="4">ZB1P21</strain>
    </source>
</reference>
<protein>
    <submittedName>
        <fullName evidence="4">TIGR01777 family protein</fullName>
    </submittedName>
</protein>
<dbReference type="PANTHER" id="PTHR11092:SF0">
    <property type="entry name" value="EPIMERASE FAMILY PROTEIN SDR39U1"/>
    <property type="match status" value="1"/>
</dbReference>
<dbReference type="Proteomes" id="UP000619078">
    <property type="component" value="Unassembled WGS sequence"/>
</dbReference>
<evidence type="ECO:0000259" key="2">
    <source>
        <dbReference type="Pfam" id="PF01370"/>
    </source>
</evidence>
<dbReference type="RefSeq" id="WP_191162620.1">
    <property type="nucleotide sequence ID" value="NZ_JACWMX010000003.1"/>
</dbReference>
<dbReference type="InterPro" id="IPR036291">
    <property type="entry name" value="NAD(P)-bd_dom_sf"/>
</dbReference>
<comment type="similarity">
    <text evidence="1">Belongs to the NAD(P)-dependent epimerase/dehydratase family. SDR39U1 subfamily.</text>
</comment>
<name>A0A926S0K9_9SPHI</name>
<dbReference type="InterPro" id="IPR010099">
    <property type="entry name" value="SDR39U1"/>
</dbReference>
<feature type="domain" description="DUF1731" evidence="3">
    <location>
        <begin position="255"/>
        <end position="301"/>
    </location>
</feature>
<evidence type="ECO:0000313" key="5">
    <source>
        <dbReference type="Proteomes" id="UP000619078"/>
    </source>
</evidence>
<dbReference type="EMBL" id="JACWMX010000003">
    <property type="protein sequence ID" value="MBD1393070.1"/>
    <property type="molecule type" value="Genomic_DNA"/>
</dbReference>
<dbReference type="InterPro" id="IPR013549">
    <property type="entry name" value="DUF1731"/>
</dbReference>
<evidence type="ECO:0000259" key="3">
    <source>
        <dbReference type="Pfam" id="PF08338"/>
    </source>
</evidence>
<dbReference type="Gene3D" id="3.40.50.720">
    <property type="entry name" value="NAD(P)-binding Rossmann-like Domain"/>
    <property type="match status" value="1"/>
</dbReference>
<keyword evidence="5" id="KW-1185">Reference proteome</keyword>
<dbReference type="InterPro" id="IPR001509">
    <property type="entry name" value="Epimerase_deHydtase"/>
</dbReference>
<dbReference type="SUPFAM" id="SSF51735">
    <property type="entry name" value="NAD(P)-binding Rossmann-fold domains"/>
    <property type="match status" value="1"/>
</dbReference>
<comment type="caution">
    <text evidence="4">The sequence shown here is derived from an EMBL/GenBank/DDBJ whole genome shotgun (WGS) entry which is preliminary data.</text>
</comment>
<evidence type="ECO:0000256" key="1">
    <source>
        <dbReference type="ARBA" id="ARBA00009353"/>
    </source>
</evidence>
<dbReference type="Pfam" id="PF08338">
    <property type="entry name" value="DUF1731"/>
    <property type="match status" value="1"/>
</dbReference>